<evidence type="ECO:0000256" key="3">
    <source>
        <dbReference type="SAM" id="MobiDB-lite"/>
    </source>
</evidence>
<evidence type="ECO:0000256" key="2">
    <source>
        <dbReference type="ARBA" id="ARBA00022737"/>
    </source>
</evidence>
<dbReference type="Gene3D" id="3.80.10.10">
    <property type="entry name" value="Ribonuclease Inhibitor"/>
    <property type="match status" value="2"/>
</dbReference>
<dbReference type="SMART" id="SM00364">
    <property type="entry name" value="LRR_BAC"/>
    <property type="match status" value="3"/>
</dbReference>
<dbReference type="InterPro" id="IPR003591">
    <property type="entry name" value="Leu-rich_rpt_typical-subtyp"/>
</dbReference>
<dbReference type="PROSITE" id="PS50021">
    <property type="entry name" value="CH"/>
    <property type="match status" value="1"/>
</dbReference>
<dbReference type="PANTHER" id="PTHR48051:SF21">
    <property type="entry name" value="CALPONIN-HOMOLOGY (CH) DOMAIN-CONTAINING PROTEIN"/>
    <property type="match status" value="1"/>
</dbReference>
<feature type="region of interest" description="Disordered" evidence="3">
    <location>
        <begin position="1"/>
        <end position="23"/>
    </location>
</feature>
<dbReference type="SMART" id="SM00369">
    <property type="entry name" value="LRR_TYP"/>
    <property type="match status" value="4"/>
</dbReference>
<proteinExistence type="predicted"/>
<keyword evidence="2" id="KW-0677">Repeat</keyword>
<feature type="compositionally biased region" description="Low complexity" evidence="3">
    <location>
        <begin position="562"/>
        <end position="574"/>
    </location>
</feature>
<feature type="compositionally biased region" description="Low complexity" evidence="3">
    <location>
        <begin position="404"/>
        <end position="420"/>
    </location>
</feature>
<dbReference type="InterPro" id="IPR032675">
    <property type="entry name" value="LRR_dom_sf"/>
</dbReference>
<dbReference type="WBParaSite" id="MBELARI_LOCUS7797">
    <property type="protein sequence ID" value="MBELARI_LOCUS7797"/>
    <property type="gene ID" value="MBELARI_LOCUS7797"/>
</dbReference>
<dbReference type="InterPro" id="IPR050216">
    <property type="entry name" value="LRR_domain-containing"/>
</dbReference>
<dbReference type="Pfam" id="PF00560">
    <property type="entry name" value="LRR_1"/>
    <property type="match status" value="1"/>
</dbReference>
<dbReference type="SUPFAM" id="SSF52058">
    <property type="entry name" value="L domain-like"/>
    <property type="match status" value="1"/>
</dbReference>
<protein>
    <recommendedName>
        <fullName evidence="4">Calponin-homology (CH) domain-containing protein</fullName>
    </recommendedName>
</protein>
<dbReference type="InterPro" id="IPR001611">
    <property type="entry name" value="Leu-rich_rpt"/>
</dbReference>
<keyword evidence="1" id="KW-0433">Leucine-rich repeat</keyword>
<feature type="region of interest" description="Disordered" evidence="3">
    <location>
        <begin position="386"/>
        <end position="420"/>
    </location>
</feature>
<evidence type="ECO:0000256" key="1">
    <source>
        <dbReference type="ARBA" id="ARBA00022614"/>
    </source>
</evidence>
<sequence length="723" mass="79593">MSGTWSRKRRSANVTTTNGSNKTAIVAPQAATSSTTNAWDPLRDHIPLPAVLQKQQQLLSRSTDRMFDEAQATGVLNLVGRKLKEFPQGLANKYDISDLVSADLSSNRLAELPAGICELRCLESLRVRANVLRRIPSDVALLDRLTFLDLSNNHLTQIPLGLFDLPIEILLLSGNRLDTVPKEIRQLSSTLTELDISYNHLRTLPADIALLKFLRVLNLRKNQLDQFPSELCRLTLNTLDLSSNYFTQIPLHIRKMKTLFVFMIDDNPLQSPPAKIINKGREHVFKWMDLECGGGMGHRSAYSTGTLRSHNIGRTQTMGSDDSDTLRKPSTSAPVIERKNRQTRFATLTSGQGSDSGYASTADEHRLSHELPSSGLDDITEISVFSPSSDERLDEVEKKKSQESPMDTISSSSNDSTSSFPICPINTTKRSIHEQNQKKTPQTLSKVQINVTPPKLITDLKNNNVEKKTIAQKKVVSTMIAKPVSKVAPLQKVTTMENGNLESLKSNKNKMDALGKNVRPVPPPTRPSTLTRQTVTGNMIGVKKTLASVPIIKAGTLSNSIRSVGSTSSSIRPTVKPPSTPTTLPKTTTDRKSLVKSMSTESTSTSQFIEGLRKAFKERLGVSLDSENIPSQLSDGVYLCNFANSLKGKSITVLTPIENLPLSSPKAKRNVDSFVATCKKLGVPEASLCNSADIMGKRNLLQIAKTIMTLHRNFPNQNRIIEN</sequence>
<dbReference type="Pfam" id="PF13855">
    <property type="entry name" value="LRR_8"/>
    <property type="match status" value="1"/>
</dbReference>
<dbReference type="InterPro" id="IPR036872">
    <property type="entry name" value="CH_dom_sf"/>
</dbReference>
<dbReference type="PANTHER" id="PTHR48051">
    <property type="match status" value="1"/>
</dbReference>
<feature type="compositionally biased region" description="Polar residues" evidence="3">
    <location>
        <begin position="311"/>
        <end position="320"/>
    </location>
</feature>
<evidence type="ECO:0000259" key="4">
    <source>
        <dbReference type="PROSITE" id="PS50021"/>
    </source>
</evidence>
<feature type="region of interest" description="Disordered" evidence="3">
    <location>
        <begin position="344"/>
        <end position="363"/>
    </location>
</feature>
<organism evidence="5 6">
    <name type="scientific">Mesorhabditis belari</name>
    <dbReference type="NCBI Taxonomy" id="2138241"/>
    <lineage>
        <taxon>Eukaryota</taxon>
        <taxon>Metazoa</taxon>
        <taxon>Ecdysozoa</taxon>
        <taxon>Nematoda</taxon>
        <taxon>Chromadorea</taxon>
        <taxon>Rhabditida</taxon>
        <taxon>Rhabditina</taxon>
        <taxon>Rhabditomorpha</taxon>
        <taxon>Rhabditoidea</taxon>
        <taxon>Rhabditidae</taxon>
        <taxon>Mesorhabditinae</taxon>
        <taxon>Mesorhabditis</taxon>
    </lineage>
</organism>
<dbReference type="Pfam" id="PF00307">
    <property type="entry name" value="CH"/>
    <property type="match status" value="1"/>
</dbReference>
<reference evidence="6" key="1">
    <citation type="submission" date="2024-02" db="UniProtKB">
        <authorList>
            <consortium name="WormBaseParasite"/>
        </authorList>
    </citation>
    <scope>IDENTIFICATION</scope>
</reference>
<evidence type="ECO:0000313" key="5">
    <source>
        <dbReference type="Proteomes" id="UP000887575"/>
    </source>
</evidence>
<feature type="compositionally biased region" description="Basic residues" evidence="3">
    <location>
        <begin position="1"/>
        <end position="11"/>
    </location>
</feature>
<dbReference type="SUPFAM" id="SSF47576">
    <property type="entry name" value="Calponin-homology domain, CH-domain"/>
    <property type="match status" value="1"/>
</dbReference>
<dbReference type="Proteomes" id="UP000887575">
    <property type="component" value="Unassembled WGS sequence"/>
</dbReference>
<keyword evidence="5" id="KW-1185">Reference proteome</keyword>
<feature type="domain" description="Calponin-homology (CH)" evidence="4">
    <location>
        <begin position="602"/>
        <end position="715"/>
    </location>
</feature>
<evidence type="ECO:0000313" key="6">
    <source>
        <dbReference type="WBParaSite" id="MBELARI_LOCUS7797"/>
    </source>
</evidence>
<dbReference type="Gene3D" id="1.10.418.10">
    <property type="entry name" value="Calponin-like domain"/>
    <property type="match status" value="1"/>
</dbReference>
<dbReference type="AlphaFoldDB" id="A0AAF3FQ71"/>
<dbReference type="GO" id="GO:0005737">
    <property type="term" value="C:cytoplasm"/>
    <property type="evidence" value="ECO:0007669"/>
    <property type="project" value="TreeGrafter"/>
</dbReference>
<accession>A0AAF3FQ71</accession>
<dbReference type="PROSITE" id="PS51450">
    <property type="entry name" value="LRR"/>
    <property type="match status" value="2"/>
</dbReference>
<feature type="region of interest" description="Disordered" evidence="3">
    <location>
        <begin position="311"/>
        <end position="331"/>
    </location>
</feature>
<name>A0AAF3FQ71_9BILA</name>
<feature type="compositionally biased region" description="Polar residues" evidence="3">
    <location>
        <begin position="344"/>
        <end position="359"/>
    </location>
</feature>
<feature type="compositionally biased region" description="Polar residues" evidence="3">
    <location>
        <begin position="12"/>
        <end position="23"/>
    </location>
</feature>
<feature type="region of interest" description="Disordered" evidence="3">
    <location>
        <begin position="562"/>
        <end position="599"/>
    </location>
</feature>
<feature type="compositionally biased region" description="Basic and acidic residues" evidence="3">
    <location>
        <begin position="389"/>
        <end position="402"/>
    </location>
</feature>
<dbReference type="InterPro" id="IPR001715">
    <property type="entry name" value="CH_dom"/>
</dbReference>